<dbReference type="EMBL" id="JADOGI010000179">
    <property type="protein sequence ID" value="MBF8191836.1"/>
    <property type="molecule type" value="Genomic_DNA"/>
</dbReference>
<comment type="caution">
    <text evidence="1">The sequence shown here is derived from an EMBL/GenBank/DDBJ whole genome shotgun (WGS) entry which is preliminary data.</text>
</comment>
<keyword evidence="2" id="KW-1185">Reference proteome</keyword>
<evidence type="ECO:0000313" key="1">
    <source>
        <dbReference type="EMBL" id="MBF8191836.1"/>
    </source>
</evidence>
<proteinExistence type="predicted"/>
<evidence type="ECO:0000313" key="2">
    <source>
        <dbReference type="Proteomes" id="UP000605361"/>
    </source>
</evidence>
<dbReference type="RefSeq" id="WP_195900745.1">
    <property type="nucleotide sequence ID" value="NZ_JADOGI010000179.1"/>
</dbReference>
<accession>A0A931AFE5</accession>
<sequence length="48" mass="5118">MNHIPVRIATGWLPHVVGRRAAALSRPGEIRAGVLLGPRVRLGRVGAL</sequence>
<protein>
    <submittedName>
        <fullName evidence="1">Uncharacterized protein</fullName>
    </submittedName>
</protein>
<dbReference type="AlphaFoldDB" id="A0A931AFE5"/>
<gene>
    <name evidence="1" type="ORF">ITP53_40385</name>
</gene>
<name>A0A931AFE5_9ACTN</name>
<organism evidence="1 2">
    <name type="scientific">Nonomuraea cypriaca</name>
    <dbReference type="NCBI Taxonomy" id="1187855"/>
    <lineage>
        <taxon>Bacteria</taxon>
        <taxon>Bacillati</taxon>
        <taxon>Actinomycetota</taxon>
        <taxon>Actinomycetes</taxon>
        <taxon>Streptosporangiales</taxon>
        <taxon>Streptosporangiaceae</taxon>
        <taxon>Nonomuraea</taxon>
    </lineage>
</organism>
<reference evidence="1" key="1">
    <citation type="submission" date="2020-11" db="EMBL/GenBank/DDBJ databases">
        <title>Whole-genome analyses of Nonomuraea sp. K274.</title>
        <authorList>
            <person name="Veyisoglu A."/>
        </authorList>
    </citation>
    <scope>NUCLEOTIDE SEQUENCE</scope>
    <source>
        <strain evidence="1">K274</strain>
    </source>
</reference>
<dbReference type="Proteomes" id="UP000605361">
    <property type="component" value="Unassembled WGS sequence"/>
</dbReference>